<feature type="region of interest" description="Disordered" evidence="1">
    <location>
        <begin position="1"/>
        <end position="36"/>
    </location>
</feature>
<sequence>MPGKEPSSSLVEKAEASSKRQGNIKSAFSCPSAPAAPVTTYCPKTPSLSLFPTWKLKHSQEKQHLPGDCLPLNPPDSCNERRCRPENIPSASTSHNENNMETNLTQGKIQCEFATHERFPGPPHIVRRRTCWASGLEKENPASLVTRQTGPSKSDEKEANESSGGGTTRRPVAVMRVSDPGPYRAPHPEGTKIGSLPKVPSEIEVLRSRLSRDEKVKHTTGLRSTLNPNEMNALLERLTLRTSDAVQSKKILEREIQKHKNRTRYLRCEEYKLMRELEDLRRKAKAAQQREQRHAEKQISGTESGKKDSELHFKELCTGFSNSVVYPSTAVSDGRKIPELLERAANRQHVEARRAEERGGRHRLLRDVHAMKTRMAQARKEEYRKEQETASSQREEELRRKANRARIIQKQHSDAKQQITEVIQKRKDELMKQKREAGRLVASSVVASIEKLRKAEALEALELRR</sequence>
<evidence type="ECO:0000256" key="1">
    <source>
        <dbReference type="SAM" id="MobiDB-lite"/>
    </source>
</evidence>
<proteinExistence type="predicted"/>
<reference evidence="2" key="1">
    <citation type="journal article" date="2015" name="PLoS ONE">
        <title>Comprehensive Evaluation of Toxoplasma gondii VEG and Neospora caninum LIV Genomes with Tachyzoite Stage Transcriptome and Proteome Defines Novel Transcript Features.</title>
        <authorList>
            <person name="Ramaprasad A."/>
            <person name="Mourier T."/>
            <person name="Naeem R."/>
            <person name="Malas T.B."/>
            <person name="Moussa E."/>
            <person name="Panigrahi A."/>
            <person name="Vermont S.J."/>
            <person name="Otto T.D."/>
            <person name="Wastling J."/>
            <person name="Pain A."/>
        </authorList>
    </citation>
    <scope>NUCLEOTIDE SEQUENCE</scope>
    <source>
        <strain evidence="2">VEG</strain>
    </source>
</reference>
<accession>A0A0F7URQ7</accession>
<feature type="compositionally biased region" description="Basic and acidic residues" evidence="1">
    <location>
        <begin position="379"/>
        <end position="400"/>
    </location>
</feature>
<feature type="compositionally biased region" description="Polar residues" evidence="1">
    <location>
        <begin position="89"/>
        <end position="98"/>
    </location>
</feature>
<feature type="region of interest" description="Disordered" evidence="1">
    <location>
        <begin position="284"/>
        <end position="307"/>
    </location>
</feature>
<gene>
    <name evidence="2" type="ORF">BN1205_042240</name>
</gene>
<feature type="compositionally biased region" description="Polar residues" evidence="1">
    <location>
        <begin position="143"/>
        <end position="152"/>
    </location>
</feature>
<feature type="region of interest" description="Disordered" evidence="1">
    <location>
        <begin position="62"/>
        <end position="98"/>
    </location>
</feature>
<dbReference type="AlphaFoldDB" id="A0A0F7URQ7"/>
<dbReference type="EMBL" id="LN714493">
    <property type="protein sequence ID" value="CEL72659.1"/>
    <property type="molecule type" value="Genomic_DNA"/>
</dbReference>
<feature type="compositionally biased region" description="Low complexity" evidence="1">
    <location>
        <begin position="26"/>
        <end position="36"/>
    </location>
</feature>
<feature type="region of interest" description="Disordered" evidence="1">
    <location>
        <begin position="379"/>
        <end position="401"/>
    </location>
</feature>
<evidence type="ECO:0000313" key="2">
    <source>
        <dbReference type="EMBL" id="CEL72659.1"/>
    </source>
</evidence>
<organism evidence="2">
    <name type="scientific">Toxoplasma gondii (strain ATCC 50861 / VEG)</name>
    <dbReference type="NCBI Taxonomy" id="432359"/>
    <lineage>
        <taxon>Eukaryota</taxon>
        <taxon>Sar</taxon>
        <taxon>Alveolata</taxon>
        <taxon>Apicomplexa</taxon>
        <taxon>Conoidasida</taxon>
        <taxon>Coccidia</taxon>
        <taxon>Eucoccidiorida</taxon>
        <taxon>Eimeriorina</taxon>
        <taxon>Sarcocystidae</taxon>
        <taxon>Toxoplasma</taxon>
    </lineage>
</organism>
<feature type="compositionally biased region" description="Basic and acidic residues" evidence="1">
    <location>
        <begin position="288"/>
        <end position="297"/>
    </location>
</feature>
<protein>
    <submittedName>
        <fullName evidence="2">Uncharacterized protein</fullName>
    </submittedName>
</protein>
<feature type="region of interest" description="Disordered" evidence="1">
    <location>
        <begin position="141"/>
        <end position="172"/>
    </location>
</feature>
<feature type="compositionally biased region" description="Polar residues" evidence="1">
    <location>
        <begin position="1"/>
        <end position="10"/>
    </location>
</feature>
<name>A0A0F7URQ7_TOXGV</name>